<proteinExistence type="predicted"/>
<evidence type="ECO:0000313" key="4">
    <source>
        <dbReference type="EMBL" id="KAG8225659.1"/>
    </source>
</evidence>
<reference evidence="4" key="2">
    <citation type="submission" date="2017-10" db="EMBL/GenBank/DDBJ databases">
        <title>Ladona fulva Genome sequencing and assembly.</title>
        <authorList>
            <person name="Murali S."/>
            <person name="Richards S."/>
            <person name="Bandaranaike D."/>
            <person name="Bellair M."/>
            <person name="Blankenburg K."/>
            <person name="Chao H."/>
            <person name="Dinh H."/>
            <person name="Doddapaneni H."/>
            <person name="Dugan-Rocha S."/>
            <person name="Elkadiri S."/>
            <person name="Gnanaolivu R."/>
            <person name="Hernandez B."/>
            <person name="Skinner E."/>
            <person name="Javaid M."/>
            <person name="Lee S."/>
            <person name="Li M."/>
            <person name="Ming W."/>
            <person name="Munidasa M."/>
            <person name="Muniz J."/>
            <person name="Nguyen L."/>
            <person name="Hughes D."/>
            <person name="Osuji N."/>
            <person name="Pu L.-L."/>
            <person name="Puazo M."/>
            <person name="Qu C."/>
            <person name="Quiroz J."/>
            <person name="Raj R."/>
            <person name="Weissenberger G."/>
            <person name="Xin Y."/>
            <person name="Zou X."/>
            <person name="Han Y."/>
            <person name="Worley K."/>
            <person name="Muzny D."/>
            <person name="Gibbs R."/>
        </authorList>
    </citation>
    <scope>NUCLEOTIDE SEQUENCE</scope>
    <source>
        <strain evidence="4">Sampled in the wild</strain>
    </source>
</reference>
<feature type="signal peptide" evidence="3">
    <location>
        <begin position="1"/>
        <end position="22"/>
    </location>
</feature>
<dbReference type="Proteomes" id="UP000792457">
    <property type="component" value="Unassembled WGS sequence"/>
</dbReference>
<protein>
    <recommendedName>
        <fullName evidence="6">Fibronectin type-III domain-containing protein</fullName>
    </recommendedName>
</protein>
<keyword evidence="2" id="KW-0812">Transmembrane</keyword>
<evidence type="ECO:0000256" key="3">
    <source>
        <dbReference type="SAM" id="SignalP"/>
    </source>
</evidence>
<comment type="caution">
    <text evidence="4">The sequence shown here is derived from an EMBL/GenBank/DDBJ whole genome shotgun (WGS) entry which is preliminary data.</text>
</comment>
<feature type="transmembrane region" description="Helical" evidence="2">
    <location>
        <begin position="256"/>
        <end position="282"/>
    </location>
</feature>
<dbReference type="OrthoDB" id="6250964at2759"/>
<keyword evidence="2" id="KW-0472">Membrane</keyword>
<accession>A0A8K0K0Y0</accession>
<evidence type="ECO:0000313" key="5">
    <source>
        <dbReference type="Proteomes" id="UP000792457"/>
    </source>
</evidence>
<gene>
    <name evidence="4" type="ORF">J437_LFUL006054</name>
</gene>
<evidence type="ECO:0000256" key="1">
    <source>
        <dbReference type="SAM" id="MobiDB-lite"/>
    </source>
</evidence>
<keyword evidence="3" id="KW-0732">Signal</keyword>
<evidence type="ECO:0000256" key="2">
    <source>
        <dbReference type="SAM" id="Phobius"/>
    </source>
</evidence>
<feature type="region of interest" description="Disordered" evidence="1">
    <location>
        <begin position="291"/>
        <end position="310"/>
    </location>
</feature>
<keyword evidence="2" id="KW-1133">Transmembrane helix</keyword>
<keyword evidence="5" id="KW-1185">Reference proteome</keyword>
<evidence type="ECO:0008006" key="6">
    <source>
        <dbReference type="Google" id="ProtNLM"/>
    </source>
</evidence>
<name>A0A8K0K0Y0_LADFU</name>
<dbReference type="AlphaFoldDB" id="A0A8K0K0Y0"/>
<feature type="chain" id="PRO_5035454532" description="Fibronectin type-III domain-containing protein" evidence="3">
    <location>
        <begin position="23"/>
        <end position="416"/>
    </location>
</feature>
<sequence>MHSKVFALIFVIFFVTDVSCKAKDKADSNAKVASPTVELRCRGKICRRFAFRKVQHEGDRGIVAMRDISFKRAPKPPEDCSLIKSMADGDVIGLRVSCTPGFDGGLPQHFVLEVTPSVAAETTPFSGSNDLEDPPSGNELIASEEKQQQDGVVRPYTPQILAPPTDPRLLYPVVYRALGAEPVFSLDALRPGRSYDVAVHAANAKGRSDAVVIPRVQPSQPPNVDHSKTYQGAGGDAMTMTDSEAAPGDIVQQEPMAIVLGVLISMASLVLCGIFALAAVLICRRRRTATPRETVARDADSNDSASAGFGAVDNDVPRVRFRIDGATVAPEERTSVASTVRWSRGDDVDAMIGGRGVTAGQVVQSVALWMWPLGSLKRLIRSRNKFAIIASSMIPREVGIFPDGSLAMHLPDVTTS</sequence>
<reference evidence="4" key="1">
    <citation type="submission" date="2013-04" db="EMBL/GenBank/DDBJ databases">
        <authorList>
            <person name="Qu J."/>
            <person name="Murali S.C."/>
            <person name="Bandaranaike D."/>
            <person name="Bellair M."/>
            <person name="Blankenburg K."/>
            <person name="Chao H."/>
            <person name="Dinh H."/>
            <person name="Doddapaneni H."/>
            <person name="Downs B."/>
            <person name="Dugan-Rocha S."/>
            <person name="Elkadiri S."/>
            <person name="Gnanaolivu R.D."/>
            <person name="Hernandez B."/>
            <person name="Javaid M."/>
            <person name="Jayaseelan J.C."/>
            <person name="Lee S."/>
            <person name="Li M."/>
            <person name="Ming W."/>
            <person name="Munidasa M."/>
            <person name="Muniz J."/>
            <person name="Nguyen L."/>
            <person name="Ongeri F."/>
            <person name="Osuji N."/>
            <person name="Pu L.-L."/>
            <person name="Puazo M."/>
            <person name="Qu C."/>
            <person name="Quiroz J."/>
            <person name="Raj R."/>
            <person name="Weissenberger G."/>
            <person name="Xin Y."/>
            <person name="Zou X."/>
            <person name="Han Y."/>
            <person name="Richards S."/>
            <person name="Worley K."/>
            <person name="Muzny D."/>
            <person name="Gibbs R."/>
        </authorList>
    </citation>
    <scope>NUCLEOTIDE SEQUENCE</scope>
    <source>
        <strain evidence="4">Sampled in the wild</strain>
    </source>
</reference>
<dbReference type="EMBL" id="KZ308246">
    <property type="protein sequence ID" value="KAG8225659.1"/>
    <property type="molecule type" value="Genomic_DNA"/>
</dbReference>
<organism evidence="4 5">
    <name type="scientific">Ladona fulva</name>
    <name type="common">Scarce chaser dragonfly</name>
    <name type="synonym">Libellula fulva</name>
    <dbReference type="NCBI Taxonomy" id="123851"/>
    <lineage>
        <taxon>Eukaryota</taxon>
        <taxon>Metazoa</taxon>
        <taxon>Ecdysozoa</taxon>
        <taxon>Arthropoda</taxon>
        <taxon>Hexapoda</taxon>
        <taxon>Insecta</taxon>
        <taxon>Pterygota</taxon>
        <taxon>Palaeoptera</taxon>
        <taxon>Odonata</taxon>
        <taxon>Epiprocta</taxon>
        <taxon>Anisoptera</taxon>
        <taxon>Libelluloidea</taxon>
        <taxon>Libellulidae</taxon>
        <taxon>Ladona</taxon>
    </lineage>
</organism>